<feature type="domain" description="Phospholipid/glycerol acyltransferase" evidence="3">
    <location>
        <begin position="36"/>
        <end position="149"/>
    </location>
</feature>
<keyword evidence="2" id="KW-0012">Acyltransferase</keyword>
<dbReference type="Pfam" id="PF01553">
    <property type="entry name" value="Acyltransferase"/>
    <property type="match status" value="1"/>
</dbReference>
<dbReference type="PANTHER" id="PTHR10434">
    <property type="entry name" value="1-ACYL-SN-GLYCEROL-3-PHOSPHATE ACYLTRANSFERASE"/>
    <property type="match status" value="1"/>
</dbReference>
<dbReference type="GO" id="GO:0006654">
    <property type="term" value="P:phosphatidic acid biosynthetic process"/>
    <property type="evidence" value="ECO:0007669"/>
    <property type="project" value="TreeGrafter"/>
</dbReference>
<protein>
    <recommendedName>
        <fullName evidence="3">Phospholipid/glycerol acyltransferase domain-containing protein</fullName>
    </recommendedName>
</protein>
<evidence type="ECO:0000259" key="3">
    <source>
        <dbReference type="SMART" id="SM00563"/>
    </source>
</evidence>
<keyword evidence="1" id="KW-0808">Transferase</keyword>
<dbReference type="CDD" id="cd07989">
    <property type="entry name" value="LPLAT_AGPAT-like"/>
    <property type="match status" value="1"/>
</dbReference>
<dbReference type="GO" id="GO:0003841">
    <property type="term" value="F:1-acylglycerol-3-phosphate O-acyltransferase activity"/>
    <property type="evidence" value="ECO:0007669"/>
    <property type="project" value="TreeGrafter"/>
</dbReference>
<accession>A0A644ZBB0</accession>
<evidence type="ECO:0000256" key="1">
    <source>
        <dbReference type="ARBA" id="ARBA00022679"/>
    </source>
</evidence>
<comment type="caution">
    <text evidence="4">The sequence shown here is derived from an EMBL/GenBank/DDBJ whole genome shotgun (WGS) entry which is preliminary data.</text>
</comment>
<organism evidence="4">
    <name type="scientific">bioreactor metagenome</name>
    <dbReference type="NCBI Taxonomy" id="1076179"/>
    <lineage>
        <taxon>unclassified sequences</taxon>
        <taxon>metagenomes</taxon>
        <taxon>ecological metagenomes</taxon>
    </lineage>
</organism>
<gene>
    <name evidence="4" type="ORF">SDC9_81764</name>
</gene>
<dbReference type="InterPro" id="IPR002123">
    <property type="entry name" value="Plipid/glycerol_acylTrfase"/>
</dbReference>
<evidence type="ECO:0000313" key="4">
    <source>
        <dbReference type="EMBL" id="MPM35174.1"/>
    </source>
</evidence>
<name>A0A644ZBB0_9ZZZZ</name>
<reference evidence="4" key="1">
    <citation type="submission" date="2019-08" db="EMBL/GenBank/DDBJ databases">
        <authorList>
            <person name="Kucharzyk K."/>
            <person name="Murdoch R.W."/>
            <person name="Higgins S."/>
            <person name="Loffler F."/>
        </authorList>
    </citation>
    <scope>NUCLEOTIDE SEQUENCE</scope>
</reference>
<sequence length="229" mass="25795">MTLASTLINLPMKFILHTFLKVDTSEVKNVPMQGPLILATNHINMLDAPAGFTHLYPRSLSAFAKSEFWRNPAIRMLFKVWNVIPLHRGEVDFDAFAQAQAELEKGKIMLITPEGTRSHSGSLAQGLPGIVLLAVRSGAPILPVAFYGNENVKENLKRLRRTPMVYRVGKPFTINTENQALSREFRQQVTDEIMYQISALLPESYRGVYSDLSKATTQHLRFLSTRNNP</sequence>
<proteinExistence type="predicted"/>
<dbReference type="PANTHER" id="PTHR10434:SF66">
    <property type="entry name" value="PHOSPHOLIPID_GLYCEROL ACYLTRANSFERASE DOMAIN-CONTAINING PROTEIN"/>
    <property type="match status" value="1"/>
</dbReference>
<dbReference type="EMBL" id="VSSQ01007201">
    <property type="protein sequence ID" value="MPM35174.1"/>
    <property type="molecule type" value="Genomic_DNA"/>
</dbReference>
<dbReference type="SUPFAM" id="SSF69593">
    <property type="entry name" value="Glycerol-3-phosphate (1)-acyltransferase"/>
    <property type="match status" value="1"/>
</dbReference>
<dbReference type="SMART" id="SM00563">
    <property type="entry name" value="PlsC"/>
    <property type="match status" value="1"/>
</dbReference>
<dbReference type="AlphaFoldDB" id="A0A644ZBB0"/>
<evidence type="ECO:0000256" key="2">
    <source>
        <dbReference type="ARBA" id="ARBA00023315"/>
    </source>
</evidence>